<evidence type="ECO:0000256" key="2">
    <source>
        <dbReference type="ARBA" id="ARBA00022448"/>
    </source>
</evidence>
<evidence type="ECO:0000256" key="3">
    <source>
        <dbReference type="RuleBase" id="RU365026"/>
    </source>
</evidence>
<keyword evidence="3" id="KW-0653">Protein transport</keyword>
<dbReference type="PANTHER" id="PTHR12542">
    <property type="entry name" value="EXOCYST COMPLEX PROTEIN EXO70"/>
    <property type="match status" value="1"/>
</dbReference>
<dbReference type="Proteomes" id="UP000324897">
    <property type="component" value="Chromosome 3"/>
</dbReference>
<comment type="caution">
    <text evidence="6">The sequence shown here is derived from an EMBL/GenBank/DDBJ whole genome shotgun (WGS) entry which is preliminary data.</text>
</comment>
<dbReference type="InterPro" id="IPR016159">
    <property type="entry name" value="Cullin_repeat-like_dom_sf"/>
</dbReference>
<accession>A0A5J9TK51</accession>
<dbReference type="Gramene" id="TVU11806">
    <property type="protein sequence ID" value="TVU11806"/>
    <property type="gene ID" value="EJB05_45410"/>
</dbReference>
<dbReference type="SUPFAM" id="SSF74788">
    <property type="entry name" value="Cullin repeat-like"/>
    <property type="match status" value="1"/>
</dbReference>
<evidence type="ECO:0000259" key="5">
    <source>
        <dbReference type="Pfam" id="PF03081"/>
    </source>
</evidence>
<keyword evidence="3" id="KW-0268">Exocytosis</keyword>
<dbReference type="Pfam" id="PF03081">
    <property type="entry name" value="Exo70_C"/>
    <property type="match status" value="1"/>
</dbReference>
<sequence length="602" mass="68150">MAQHSSRTGDLEGSFTEQESRRRRLEAAEEAVARWGPLDAAVGLDTRGGSRELEAAVRELIALSSDGGIYGHRAKVALQTAMAHLEDEFRQVLISGTIFHPPGNLQESLHDNVVLPARSFSFSSFPNFEAQSISSFSTTPTDDSQTYCAGFSRDSVSMEELYLYLIDPEASLLLKDIAELFILAGHAPKLCHVFSEIRQNSLMLCLYLLGVHIKPNVHSPLAAPAEGGYDMEIDGSKVKLWIKGLKIIVGTVLPEERQFCAQIFGCDKMVEQDCFTRATTRVTEDLLAFGSAIAKVKKYHYEKVPLLLQMHEELAKVQPNLQVLLSGDAKVAVCQKTSMLLDKLREASLCLLLEFLKLQFDSKPEEKTALDGSILSMTQFVMGFVKLLAEYSDSINLILTLKEEEAAEGGGRERTISPWEQYARKLLSHLQLKIVEKSESYKDECLRYIFLMNNAMYVLEYSRSSVLSMSLRDEWIFEQLVFRVEKYATAYFRASWSSALRYLKFNGQQFTQGKRGHNSLKETFKSFNSAFKEIIRVQTTWKVPNPQLRLNLRIIILQHVLPAYRAYWKMHGCLVDAGRNSEKYIKYTPDDIVNHVLDLFEG</sequence>
<dbReference type="GO" id="GO:0000145">
    <property type="term" value="C:exocyst"/>
    <property type="evidence" value="ECO:0007669"/>
    <property type="project" value="InterPro"/>
</dbReference>
<keyword evidence="2 3" id="KW-0813">Transport</keyword>
<dbReference type="EMBL" id="RWGY01000039">
    <property type="protein sequence ID" value="TVU11806.1"/>
    <property type="molecule type" value="Genomic_DNA"/>
</dbReference>
<dbReference type="InterPro" id="IPR046364">
    <property type="entry name" value="Exo70_C"/>
</dbReference>
<comment type="function">
    <text evidence="3">Component of the exocyst complex.</text>
</comment>
<protein>
    <recommendedName>
        <fullName evidence="3">Exocyst subunit Exo70 family protein</fullName>
    </recommendedName>
</protein>
<comment type="similarity">
    <text evidence="1 3">Belongs to the EXO70 family.</text>
</comment>
<feature type="region of interest" description="Disordered" evidence="4">
    <location>
        <begin position="1"/>
        <end position="23"/>
    </location>
</feature>
<dbReference type="AlphaFoldDB" id="A0A5J9TK51"/>
<reference evidence="6 7" key="1">
    <citation type="journal article" date="2019" name="Sci. Rep.">
        <title>A high-quality genome of Eragrostis curvula grass provides insights into Poaceae evolution and supports new strategies to enhance forage quality.</title>
        <authorList>
            <person name="Carballo J."/>
            <person name="Santos B.A.C.M."/>
            <person name="Zappacosta D."/>
            <person name="Garbus I."/>
            <person name="Selva J.P."/>
            <person name="Gallo C.A."/>
            <person name="Diaz A."/>
            <person name="Albertini E."/>
            <person name="Caccamo M."/>
            <person name="Echenique V."/>
        </authorList>
    </citation>
    <scope>NUCLEOTIDE SEQUENCE [LARGE SCALE GENOMIC DNA]</scope>
    <source>
        <strain evidence="7">cv. Victoria</strain>
        <tissue evidence="6">Leaf</tissue>
    </source>
</reference>
<evidence type="ECO:0000313" key="7">
    <source>
        <dbReference type="Proteomes" id="UP000324897"/>
    </source>
</evidence>
<evidence type="ECO:0000313" key="6">
    <source>
        <dbReference type="EMBL" id="TVU11806.1"/>
    </source>
</evidence>
<feature type="domain" description="Exocyst complex subunit Exo70 C-terminal" evidence="5">
    <location>
        <begin position="240"/>
        <end position="597"/>
    </location>
</feature>
<dbReference type="GO" id="GO:0005546">
    <property type="term" value="F:phosphatidylinositol-4,5-bisphosphate binding"/>
    <property type="evidence" value="ECO:0007669"/>
    <property type="project" value="InterPro"/>
</dbReference>
<evidence type="ECO:0000256" key="4">
    <source>
        <dbReference type="SAM" id="MobiDB-lite"/>
    </source>
</evidence>
<proteinExistence type="inferred from homology"/>
<feature type="non-terminal residue" evidence="6">
    <location>
        <position position="1"/>
    </location>
</feature>
<evidence type="ECO:0000256" key="1">
    <source>
        <dbReference type="ARBA" id="ARBA00006756"/>
    </source>
</evidence>
<organism evidence="6 7">
    <name type="scientific">Eragrostis curvula</name>
    <name type="common">weeping love grass</name>
    <dbReference type="NCBI Taxonomy" id="38414"/>
    <lineage>
        <taxon>Eukaryota</taxon>
        <taxon>Viridiplantae</taxon>
        <taxon>Streptophyta</taxon>
        <taxon>Embryophyta</taxon>
        <taxon>Tracheophyta</taxon>
        <taxon>Spermatophyta</taxon>
        <taxon>Magnoliopsida</taxon>
        <taxon>Liliopsida</taxon>
        <taxon>Poales</taxon>
        <taxon>Poaceae</taxon>
        <taxon>PACMAD clade</taxon>
        <taxon>Chloridoideae</taxon>
        <taxon>Eragrostideae</taxon>
        <taxon>Eragrostidinae</taxon>
        <taxon>Eragrostis</taxon>
    </lineage>
</organism>
<gene>
    <name evidence="6" type="ORF">EJB05_45410</name>
</gene>
<name>A0A5J9TK51_9POAL</name>
<dbReference type="InterPro" id="IPR004140">
    <property type="entry name" value="Exo70"/>
</dbReference>
<dbReference type="GO" id="GO:0006887">
    <property type="term" value="P:exocytosis"/>
    <property type="evidence" value="ECO:0007669"/>
    <property type="project" value="UniProtKB-KW"/>
</dbReference>
<dbReference type="GO" id="GO:0015031">
    <property type="term" value="P:protein transport"/>
    <property type="evidence" value="ECO:0007669"/>
    <property type="project" value="UniProtKB-KW"/>
</dbReference>
<dbReference type="PANTHER" id="PTHR12542:SF113">
    <property type="entry name" value="EXOCYST SUBUNIT EXO70 FAMILY PROTEIN"/>
    <property type="match status" value="1"/>
</dbReference>
<keyword evidence="7" id="KW-1185">Reference proteome</keyword>
<dbReference type="OrthoDB" id="1922221at2759"/>
<dbReference type="Gene3D" id="1.20.1280.170">
    <property type="entry name" value="Exocyst complex component Exo70"/>
    <property type="match status" value="1"/>
</dbReference>